<dbReference type="PANTHER" id="PTHR30244">
    <property type="entry name" value="TRANSAMINASE"/>
    <property type="match status" value="1"/>
</dbReference>
<comment type="similarity">
    <text evidence="1 2">Belongs to the DegT/DnrJ/EryC1 family.</text>
</comment>
<dbReference type="PANTHER" id="PTHR30244:SF34">
    <property type="entry name" value="DTDP-4-AMINO-4,6-DIDEOXYGALACTOSE TRANSAMINASE"/>
    <property type="match status" value="1"/>
</dbReference>
<dbReference type="GO" id="GO:0019180">
    <property type="term" value="F:dTDP-4-amino-4,6-dideoxygalactose transaminase activity"/>
    <property type="evidence" value="ECO:0007669"/>
    <property type="project" value="UniProtKB-EC"/>
</dbReference>
<dbReference type="InterPro" id="IPR000653">
    <property type="entry name" value="DegT/StrS_aminotransferase"/>
</dbReference>
<protein>
    <submittedName>
        <fullName evidence="3">dTDP-4-amino-4,6-dideoxygalactose transaminase</fullName>
        <ecNumber evidence="3">2.6.1.59</ecNumber>
    </submittedName>
</protein>
<name>A0ABT2ZD51_9RHOB</name>
<evidence type="ECO:0000256" key="1">
    <source>
        <dbReference type="ARBA" id="ARBA00037999"/>
    </source>
</evidence>
<dbReference type="Proteomes" id="UP001652542">
    <property type="component" value="Unassembled WGS sequence"/>
</dbReference>
<proteinExistence type="inferred from homology"/>
<comment type="caution">
    <text evidence="3">The sequence shown here is derived from an EMBL/GenBank/DDBJ whole genome shotgun (WGS) entry which is preliminary data.</text>
</comment>
<dbReference type="PIRSF" id="PIRSF000390">
    <property type="entry name" value="PLP_StrS"/>
    <property type="match status" value="1"/>
</dbReference>
<dbReference type="EMBL" id="JAOWKY010000002">
    <property type="protein sequence ID" value="MCV2869042.1"/>
    <property type="molecule type" value="Genomic_DNA"/>
</dbReference>
<dbReference type="InterPro" id="IPR015424">
    <property type="entry name" value="PyrdxlP-dep_Trfase"/>
</dbReference>
<dbReference type="Gene3D" id="3.90.1150.10">
    <property type="entry name" value="Aspartate Aminotransferase, domain 1"/>
    <property type="match status" value="1"/>
</dbReference>
<dbReference type="InterPro" id="IPR015421">
    <property type="entry name" value="PyrdxlP-dep_Trfase_major"/>
</dbReference>
<dbReference type="EC" id="2.6.1.59" evidence="3"/>
<dbReference type="InterPro" id="IPR015422">
    <property type="entry name" value="PyrdxlP-dep_Trfase_small"/>
</dbReference>
<dbReference type="NCBIfam" id="NF008687">
    <property type="entry name" value="PRK11706.1"/>
    <property type="match status" value="1"/>
</dbReference>
<organism evidence="3 4">
    <name type="scientific">Albidovulum marisflavi</name>
    <dbReference type="NCBI Taxonomy" id="2984159"/>
    <lineage>
        <taxon>Bacteria</taxon>
        <taxon>Pseudomonadati</taxon>
        <taxon>Pseudomonadota</taxon>
        <taxon>Alphaproteobacteria</taxon>
        <taxon>Rhodobacterales</taxon>
        <taxon>Paracoccaceae</taxon>
        <taxon>Albidovulum</taxon>
    </lineage>
</organism>
<keyword evidence="4" id="KW-1185">Reference proteome</keyword>
<dbReference type="Pfam" id="PF01041">
    <property type="entry name" value="DegT_DnrJ_EryC1"/>
    <property type="match status" value="1"/>
</dbReference>
<evidence type="ECO:0000313" key="3">
    <source>
        <dbReference type="EMBL" id="MCV2869042.1"/>
    </source>
</evidence>
<dbReference type="Gene3D" id="3.40.640.10">
    <property type="entry name" value="Type I PLP-dependent aspartate aminotransferase-like (Major domain)"/>
    <property type="match status" value="1"/>
</dbReference>
<dbReference type="RefSeq" id="WP_263734700.1">
    <property type="nucleotide sequence ID" value="NZ_JAOWKY010000002.1"/>
</dbReference>
<sequence>MPETTGGSSPIPFSRTYIYGNEIDFIQKTIETGRLSGPGPQSEACERQIRETVSAPWAAVVPSCTAALEMAALLIGLAPGDEVIMPSFTFVSTATSVVLRGAIPVFADIDPVTLNLCPDAAAAAITPRTKAIFVVHYAGVVADMDRLGKLATEHGLAIVEDAAQAYGAKRGGRPAGSYGAAAGFSFHGTKNIGAGEGGALVVNDPALVERAAILRDKGTDRGKFLRGEVDAYSWQDVGSSQIVSELTAAFLHAQLLQADAIRSERLALWQGYQDALREAEGAGHFTLPHPPADAEHNGHIFFLMLPDASARRDLSAHLARNGITASPHYVPLHTAPAGRRFGRTSGSLTMTDRAGECLLRLPLWNGLGDDLHRVTGAVLSWCADRRAAA</sequence>
<evidence type="ECO:0000256" key="2">
    <source>
        <dbReference type="RuleBase" id="RU004508"/>
    </source>
</evidence>
<dbReference type="CDD" id="cd00616">
    <property type="entry name" value="AHBA_syn"/>
    <property type="match status" value="1"/>
</dbReference>
<keyword evidence="3" id="KW-0032">Aminotransferase</keyword>
<accession>A0ABT2ZD51</accession>
<reference evidence="3 4" key="1">
    <citation type="submission" date="2022-10" db="EMBL/GenBank/DDBJ databases">
        <title>Defluviimonas sp. nov., isolated from ocean surface water.</title>
        <authorList>
            <person name="He W."/>
            <person name="Wang L."/>
            <person name="Zhang D.-F."/>
        </authorList>
    </citation>
    <scope>NUCLEOTIDE SEQUENCE [LARGE SCALE GENOMIC DNA]</scope>
    <source>
        <strain evidence="3 4">WL0002</strain>
    </source>
</reference>
<dbReference type="SUPFAM" id="SSF53383">
    <property type="entry name" value="PLP-dependent transferases"/>
    <property type="match status" value="1"/>
</dbReference>
<gene>
    <name evidence="3" type="primary">rffA</name>
    <name evidence="3" type="synonym">fcnA</name>
    <name evidence="3" type="synonym">wecE</name>
    <name evidence="3" type="ORF">OEW28_10435</name>
</gene>
<evidence type="ECO:0000313" key="4">
    <source>
        <dbReference type="Proteomes" id="UP001652542"/>
    </source>
</evidence>
<keyword evidence="3" id="KW-0808">Transferase</keyword>
<keyword evidence="2" id="KW-0663">Pyridoxal phosphate</keyword>